<evidence type="ECO:0000313" key="3">
    <source>
        <dbReference type="Proteomes" id="UP001189429"/>
    </source>
</evidence>
<name>A0ABN9T779_9DINO</name>
<feature type="compositionally biased region" description="Basic residues" evidence="1">
    <location>
        <begin position="114"/>
        <end position="126"/>
    </location>
</feature>
<organism evidence="2 3">
    <name type="scientific">Prorocentrum cordatum</name>
    <dbReference type="NCBI Taxonomy" id="2364126"/>
    <lineage>
        <taxon>Eukaryota</taxon>
        <taxon>Sar</taxon>
        <taxon>Alveolata</taxon>
        <taxon>Dinophyceae</taxon>
        <taxon>Prorocentrales</taxon>
        <taxon>Prorocentraceae</taxon>
        <taxon>Prorocentrum</taxon>
    </lineage>
</organism>
<reference evidence="2" key="1">
    <citation type="submission" date="2023-10" db="EMBL/GenBank/DDBJ databases">
        <authorList>
            <person name="Chen Y."/>
            <person name="Shah S."/>
            <person name="Dougan E. K."/>
            <person name="Thang M."/>
            <person name="Chan C."/>
        </authorList>
    </citation>
    <scope>NUCLEOTIDE SEQUENCE [LARGE SCALE GENOMIC DNA]</scope>
</reference>
<dbReference type="EMBL" id="CAUYUJ010014415">
    <property type="protein sequence ID" value="CAK0840949.1"/>
    <property type="molecule type" value="Genomic_DNA"/>
</dbReference>
<dbReference type="Proteomes" id="UP001189429">
    <property type="component" value="Unassembled WGS sequence"/>
</dbReference>
<sequence>MQQPMTPEQYAAALQQQYAAALQQAALQQYYLQLCCSQPAQYAQSFSQQAAPAQTTVVLPADAFPGRTYQVQAGDGRLVSFQVPAPTSCRRRPPPPPPPAPAGMPPAKPLARAQPRRLRARGRQPK</sequence>
<keyword evidence="3" id="KW-1185">Reference proteome</keyword>
<evidence type="ECO:0000313" key="2">
    <source>
        <dbReference type="EMBL" id="CAK0840949.1"/>
    </source>
</evidence>
<protein>
    <submittedName>
        <fullName evidence="2">Uncharacterized protein</fullName>
    </submittedName>
</protein>
<feature type="compositionally biased region" description="Pro residues" evidence="1">
    <location>
        <begin position="94"/>
        <end position="108"/>
    </location>
</feature>
<gene>
    <name evidence="2" type="ORF">PCOR1329_LOCUS36273</name>
</gene>
<feature type="region of interest" description="Disordered" evidence="1">
    <location>
        <begin position="82"/>
        <end position="126"/>
    </location>
</feature>
<comment type="caution">
    <text evidence="2">The sequence shown here is derived from an EMBL/GenBank/DDBJ whole genome shotgun (WGS) entry which is preliminary data.</text>
</comment>
<accession>A0ABN9T779</accession>
<proteinExistence type="predicted"/>
<evidence type="ECO:0000256" key="1">
    <source>
        <dbReference type="SAM" id="MobiDB-lite"/>
    </source>
</evidence>